<reference evidence="1 2" key="1">
    <citation type="submission" date="2019-04" db="EMBL/GenBank/DDBJ databases">
        <title>Crypto-aerobic microbial life in anoxic (sulfidic) marine sediments.</title>
        <authorList>
            <person name="Bhattacharya S."/>
            <person name="Roy C."/>
            <person name="Mondal N."/>
            <person name="Sarkar J."/>
            <person name="Mandal S."/>
            <person name="Rameez M.J."/>
            <person name="Ghosh W."/>
        </authorList>
    </citation>
    <scope>NUCLEOTIDE SEQUENCE [LARGE SCALE GENOMIC DNA]</scope>
    <source>
        <strain evidence="1 2">SBBB</strain>
    </source>
</reference>
<evidence type="ECO:0000313" key="1">
    <source>
        <dbReference type="EMBL" id="TKA90379.1"/>
    </source>
</evidence>
<protein>
    <submittedName>
        <fullName evidence="1">Replication protein P</fullName>
    </submittedName>
</protein>
<dbReference type="EMBL" id="SWAV01000005">
    <property type="protein sequence ID" value="TKA90379.1"/>
    <property type="molecule type" value="Genomic_DNA"/>
</dbReference>
<name>A0A4U0YIS5_9GAMM</name>
<evidence type="ECO:0000313" key="2">
    <source>
        <dbReference type="Proteomes" id="UP000305198"/>
    </source>
</evidence>
<dbReference type="Pfam" id="PF06992">
    <property type="entry name" value="Phage_lambda_P"/>
    <property type="match status" value="1"/>
</dbReference>
<proteinExistence type="predicted"/>
<gene>
    <name evidence="1" type="ORF">FA869_14780</name>
</gene>
<dbReference type="GO" id="GO:0006270">
    <property type="term" value="P:DNA replication initiation"/>
    <property type="evidence" value="ECO:0007669"/>
    <property type="project" value="InterPro"/>
</dbReference>
<comment type="caution">
    <text evidence="1">The sequence shown here is derived from an EMBL/GenBank/DDBJ whole genome shotgun (WGS) entry which is preliminary data.</text>
</comment>
<dbReference type="Proteomes" id="UP000305198">
    <property type="component" value="Unassembled WGS sequence"/>
</dbReference>
<sequence>MKTITDLIPVASRQLAAPAAPVKATDLAPEAKRATEVLINRLFSDLRSIRSAWKQAWTSEELYRKAKANWTQALIDAGITEWSMIERGLARCRQEAGDFIPAPGTFITWCWPTPEELGLPETERAYWEACRFSHPTMAGHERWTHPAVYHAAIRCSRHSLLTLPTETSRLKFAKAYGEVCREMARGVVLPEPPKALPADVMRKGDVATGRAALAALRAGLGGARA</sequence>
<dbReference type="InterPro" id="IPR009731">
    <property type="entry name" value="P-like"/>
</dbReference>
<accession>A0A4U0YIS5</accession>
<dbReference type="AlphaFoldDB" id="A0A4U0YIS5"/>
<dbReference type="RefSeq" id="WP_136869931.1">
    <property type="nucleotide sequence ID" value="NZ_SWAV01000005.1"/>
</dbReference>
<organism evidence="1 2">
    <name type="scientific">Halopseudomonas bauzanensis</name>
    <dbReference type="NCBI Taxonomy" id="653930"/>
    <lineage>
        <taxon>Bacteria</taxon>
        <taxon>Pseudomonadati</taxon>
        <taxon>Pseudomonadota</taxon>
        <taxon>Gammaproteobacteria</taxon>
        <taxon>Pseudomonadales</taxon>
        <taxon>Pseudomonadaceae</taxon>
        <taxon>Halopseudomonas</taxon>
    </lineage>
</organism>